<dbReference type="GO" id="GO:0016787">
    <property type="term" value="F:hydrolase activity"/>
    <property type="evidence" value="ECO:0007669"/>
    <property type="project" value="UniProtKB-KW"/>
</dbReference>
<evidence type="ECO:0000313" key="2">
    <source>
        <dbReference type="Proteomes" id="UP000574276"/>
    </source>
</evidence>
<name>A0A839JZ34_9FIRM</name>
<dbReference type="Pfam" id="PF00702">
    <property type="entry name" value="Hydrolase"/>
    <property type="match status" value="1"/>
</dbReference>
<dbReference type="SUPFAM" id="SSF56784">
    <property type="entry name" value="HAD-like"/>
    <property type="match status" value="1"/>
</dbReference>
<dbReference type="InterPro" id="IPR006439">
    <property type="entry name" value="HAD-SF_hydro_IA"/>
</dbReference>
<dbReference type="InterPro" id="IPR052898">
    <property type="entry name" value="ACAD10-like"/>
</dbReference>
<proteinExistence type="predicted"/>
<dbReference type="AlphaFoldDB" id="A0A839JZ34"/>
<protein>
    <submittedName>
        <fullName evidence="1">HAD-IA family hydrolase</fullName>
    </submittedName>
</protein>
<dbReference type="RefSeq" id="WP_228352630.1">
    <property type="nucleotide sequence ID" value="NZ_JACEGA010000001.1"/>
</dbReference>
<evidence type="ECO:0000313" key="1">
    <source>
        <dbReference type="EMBL" id="MBB2182943.1"/>
    </source>
</evidence>
<comment type="caution">
    <text evidence="1">The sequence shown here is derived from an EMBL/GenBank/DDBJ whole genome shotgun (WGS) entry which is preliminary data.</text>
</comment>
<dbReference type="InterPro" id="IPR023214">
    <property type="entry name" value="HAD_sf"/>
</dbReference>
<accession>A0A839JZ34</accession>
<keyword evidence="2" id="KW-1185">Reference proteome</keyword>
<dbReference type="Gene3D" id="3.40.50.1000">
    <property type="entry name" value="HAD superfamily/HAD-like"/>
    <property type="match status" value="1"/>
</dbReference>
<keyword evidence="1" id="KW-0378">Hydrolase</keyword>
<reference evidence="1 2" key="1">
    <citation type="submission" date="2020-07" db="EMBL/GenBank/DDBJ databases">
        <title>Characterization and genome sequencing of isolate MD1, a novel member within the family Lachnospiraceae.</title>
        <authorList>
            <person name="Rettenmaier R."/>
            <person name="Di Bello L."/>
            <person name="Zinser C."/>
            <person name="Scheitz K."/>
            <person name="Liebl W."/>
            <person name="Zverlov V."/>
        </authorList>
    </citation>
    <scope>NUCLEOTIDE SEQUENCE [LARGE SCALE GENOMIC DNA]</scope>
    <source>
        <strain evidence="1 2">MD1</strain>
    </source>
</reference>
<dbReference type="InterPro" id="IPR036412">
    <property type="entry name" value="HAD-like_sf"/>
</dbReference>
<dbReference type="PANTHER" id="PTHR47829">
    <property type="entry name" value="HYDROLASE, PUTATIVE (AFU_ORTHOLOGUE AFUA_1G12880)-RELATED"/>
    <property type="match status" value="1"/>
</dbReference>
<dbReference type="Proteomes" id="UP000574276">
    <property type="component" value="Unassembled WGS sequence"/>
</dbReference>
<gene>
    <name evidence="1" type="ORF">H0486_08640</name>
</gene>
<dbReference type="EMBL" id="JACEGA010000001">
    <property type="protein sequence ID" value="MBB2182943.1"/>
    <property type="molecule type" value="Genomic_DNA"/>
</dbReference>
<dbReference type="NCBIfam" id="TIGR01509">
    <property type="entry name" value="HAD-SF-IA-v3"/>
    <property type="match status" value="1"/>
</dbReference>
<organism evidence="1 2">
    <name type="scientific">Variimorphobacter saccharofermentans</name>
    <dbReference type="NCBI Taxonomy" id="2755051"/>
    <lineage>
        <taxon>Bacteria</taxon>
        <taxon>Bacillati</taxon>
        <taxon>Bacillota</taxon>
        <taxon>Clostridia</taxon>
        <taxon>Lachnospirales</taxon>
        <taxon>Lachnospiraceae</taxon>
        <taxon>Variimorphobacter</taxon>
    </lineage>
</organism>
<dbReference type="PANTHER" id="PTHR47829:SF1">
    <property type="entry name" value="HAD FAMILY PHOSPHATASE"/>
    <property type="match status" value="1"/>
</dbReference>
<sequence length="238" mass="27448">MINSILLDFGNVLAYPSSGNWFVPPNIHSILSMDVCDLLVKEMKNITSAFQEAYKLINENHLMHTEQEEIEQFTDFYRIILQNIDFGSKENIDINWVSRQLAKDLVCNDNRVVIYDDVLTSIKNLKETYRVALLTDNWPSVRRVLDNSFITPLLDGLIISCDYGMCKDKVEFFHIAATELRMEPANTVFVDDSEGNLDNSKLAGFYPIMMDRNNKLQSKYPVIHSLVEVQNMINRITI</sequence>